<dbReference type="InterPro" id="IPR036942">
    <property type="entry name" value="Beta-barrel_TonB_sf"/>
</dbReference>
<evidence type="ECO:0000256" key="6">
    <source>
        <dbReference type="ARBA" id="ARBA00022729"/>
    </source>
</evidence>
<keyword evidence="11 12" id="KW-0998">Cell outer membrane</keyword>
<dbReference type="GO" id="GO:0009279">
    <property type="term" value="C:cell outer membrane"/>
    <property type="evidence" value="ECO:0007669"/>
    <property type="project" value="UniProtKB-SubCell"/>
</dbReference>
<dbReference type="SUPFAM" id="SSF49452">
    <property type="entry name" value="Starch-binding domain-like"/>
    <property type="match status" value="1"/>
</dbReference>
<sequence length="823" mass="90117">MRKLYLLLLLFCTSLVAFAQSGNLSGRVISLQNEPLNNASVRIPELKKGAVTAQDGSFEIKDLPSGTYSLRVSIIGYSTKNISVKIDANQTTFLNDIQLAVSNANNLNEVTVTGNKANKYGREMSSTVSKMPLKDLENPQVYNSISGVLLKEQVVTNFDDALKNAPGIDKLWESTGRGGDGAGYFSLRGFAVQPTLVNGVPALTNGSPDIANVESIEVVKGPSGTLYGSSLISYGGLININTKRPFYGFGGSISYTTATYGLNRVTADVNTTLGSDNNAAFRINTAYNSQASFQDAGFKRSLFVAPALRFDVNERLSFDINTEFFQGKSTNQTMLFVDRGSPLRVHNIAELGYNRERSYTSNDLYMETPTYSLQGQMNYKLSGQWTSQTVVSKTSARSEGYYSYLYEVTSAVEGAPFNTPIPSGIILRRSTTKQNNETIGLDIQQNFLSNFSLGTVKNKLLVGLDYFNRNEVRNDMGYGIHGFVNLGVDPAIFQSVVPALHNFYNIPVSTTPDDSGVLTQAGADAGILASYSPGPGYGKTKQQVYSAYASDVITFTPALSAMASLRVDRFSDDSYHQVSLSPKFGVVYQPILNKLSLFGNFMDGFSNVAPGEVKTNGVASSKSLKPEHARQFEFGTKMSFLTDKFTATLSYYDIKVNNRAQLIEVDPDNSYYVQNGEQYSKGFEMSVIANPINGLNFVAGYSYNEGKQLSGDPSFIGFRPEEAGPAHLANFWASYRFSSAVLDGFGLGFGGNYASENKIFNRTNGTFTLPAYTILNASAFYDVKAFRFTLKLDNLTNKDYYKGWSTISPQAPRVFSADLTYRF</sequence>
<name>A0A419S645_9SPHI</name>
<keyword evidence="7" id="KW-0408">Iron</keyword>
<keyword evidence="17" id="KW-0675">Receptor</keyword>
<evidence type="ECO:0000256" key="13">
    <source>
        <dbReference type="RuleBase" id="RU003357"/>
    </source>
</evidence>
<proteinExistence type="inferred from homology"/>
<keyword evidence="2 12" id="KW-0813">Transport</keyword>
<dbReference type="GO" id="GO:0015344">
    <property type="term" value="F:siderophore uptake transmembrane transporter activity"/>
    <property type="evidence" value="ECO:0007669"/>
    <property type="project" value="TreeGrafter"/>
</dbReference>
<dbReference type="InterPro" id="IPR000531">
    <property type="entry name" value="Beta-barrel_TonB"/>
</dbReference>
<dbReference type="PANTHER" id="PTHR32552:SF68">
    <property type="entry name" value="FERRICHROME OUTER MEMBRANE TRANSPORTER_PHAGE RECEPTOR"/>
    <property type="match status" value="1"/>
</dbReference>
<dbReference type="Gene3D" id="2.40.170.20">
    <property type="entry name" value="TonB-dependent receptor, beta-barrel domain"/>
    <property type="match status" value="1"/>
</dbReference>
<accession>A0A419S645</accession>
<organism evidence="17 18">
    <name type="scientific">Pelobium manganitolerans</name>
    <dbReference type="NCBI Taxonomy" id="1842495"/>
    <lineage>
        <taxon>Bacteria</taxon>
        <taxon>Pseudomonadati</taxon>
        <taxon>Bacteroidota</taxon>
        <taxon>Sphingobacteriia</taxon>
        <taxon>Sphingobacteriales</taxon>
        <taxon>Sphingobacteriaceae</taxon>
        <taxon>Pelobium</taxon>
    </lineage>
</organism>
<evidence type="ECO:0000256" key="7">
    <source>
        <dbReference type="ARBA" id="ARBA00023004"/>
    </source>
</evidence>
<keyword evidence="18" id="KW-1185">Reference proteome</keyword>
<protein>
    <submittedName>
        <fullName evidence="17">TonB-dependent receptor</fullName>
    </submittedName>
</protein>
<keyword evidence="3 12" id="KW-1134">Transmembrane beta strand</keyword>
<evidence type="ECO:0000313" key="18">
    <source>
        <dbReference type="Proteomes" id="UP000283433"/>
    </source>
</evidence>
<dbReference type="InterPro" id="IPR037066">
    <property type="entry name" value="Plug_dom_sf"/>
</dbReference>
<dbReference type="InterPro" id="IPR012910">
    <property type="entry name" value="Plug_dom"/>
</dbReference>
<dbReference type="Gene3D" id="2.170.130.10">
    <property type="entry name" value="TonB-dependent receptor, plug domain"/>
    <property type="match status" value="1"/>
</dbReference>
<dbReference type="Pfam" id="PF00593">
    <property type="entry name" value="TonB_dep_Rec_b-barrel"/>
    <property type="match status" value="1"/>
</dbReference>
<reference evidence="17 18" key="1">
    <citation type="submission" date="2016-07" db="EMBL/GenBank/DDBJ databases">
        <title>Genome of Pelobium manganitolerans.</title>
        <authorList>
            <person name="Wu S."/>
            <person name="Wang G."/>
        </authorList>
    </citation>
    <scope>NUCLEOTIDE SEQUENCE [LARGE SCALE GENOMIC DNA]</scope>
    <source>
        <strain evidence="17 18">YS-25</strain>
    </source>
</reference>
<feature type="domain" description="TonB-dependent receptor plug" evidence="16">
    <location>
        <begin position="137"/>
        <end position="230"/>
    </location>
</feature>
<keyword evidence="6 14" id="KW-0732">Signal</keyword>
<evidence type="ECO:0000313" key="17">
    <source>
        <dbReference type="EMBL" id="RKD16186.1"/>
    </source>
</evidence>
<evidence type="ECO:0000256" key="1">
    <source>
        <dbReference type="ARBA" id="ARBA00004571"/>
    </source>
</evidence>
<gene>
    <name evidence="17" type="ORF">BCY91_04720</name>
</gene>
<dbReference type="RefSeq" id="WP_120181684.1">
    <property type="nucleotide sequence ID" value="NZ_MBTA01000023.1"/>
</dbReference>
<feature type="domain" description="TonB-dependent receptor-like beta-barrel" evidence="15">
    <location>
        <begin position="339"/>
        <end position="795"/>
    </location>
</feature>
<dbReference type="EMBL" id="MBTA01000023">
    <property type="protein sequence ID" value="RKD16186.1"/>
    <property type="molecule type" value="Genomic_DNA"/>
</dbReference>
<dbReference type="Proteomes" id="UP000283433">
    <property type="component" value="Unassembled WGS sequence"/>
</dbReference>
<keyword evidence="5 12" id="KW-0812">Transmembrane</keyword>
<evidence type="ECO:0000259" key="16">
    <source>
        <dbReference type="Pfam" id="PF07715"/>
    </source>
</evidence>
<dbReference type="Pfam" id="PF13715">
    <property type="entry name" value="CarbopepD_reg_2"/>
    <property type="match status" value="1"/>
</dbReference>
<dbReference type="PROSITE" id="PS52016">
    <property type="entry name" value="TONB_DEPENDENT_REC_3"/>
    <property type="match status" value="1"/>
</dbReference>
<dbReference type="GO" id="GO:0030246">
    <property type="term" value="F:carbohydrate binding"/>
    <property type="evidence" value="ECO:0007669"/>
    <property type="project" value="InterPro"/>
</dbReference>
<feature type="chain" id="PRO_5019371330" evidence="14">
    <location>
        <begin position="20"/>
        <end position="823"/>
    </location>
</feature>
<evidence type="ECO:0000256" key="10">
    <source>
        <dbReference type="ARBA" id="ARBA00023136"/>
    </source>
</evidence>
<evidence type="ECO:0000256" key="3">
    <source>
        <dbReference type="ARBA" id="ARBA00022452"/>
    </source>
</evidence>
<evidence type="ECO:0000256" key="2">
    <source>
        <dbReference type="ARBA" id="ARBA00022448"/>
    </source>
</evidence>
<evidence type="ECO:0000256" key="12">
    <source>
        <dbReference type="PROSITE-ProRule" id="PRU01360"/>
    </source>
</evidence>
<evidence type="ECO:0000256" key="8">
    <source>
        <dbReference type="ARBA" id="ARBA00023065"/>
    </source>
</evidence>
<evidence type="ECO:0000256" key="5">
    <source>
        <dbReference type="ARBA" id="ARBA00022692"/>
    </source>
</evidence>
<dbReference type="InterPro" id="IPR013784">
    <property type="entry name" value="Carb-bd-like_fold"/>
</dbReference>
<keyword evidence="10 12" id="KW-0472">Membrane</keyword>
<keyword evidence="9 13" id="KW-0798">TonB box</keyword>
<dbReference type="InterPro" id="IPR039426">
    <property type="entry name" value="TonB-dep_rcpt-like"/>
</dbReference>
<comment type="similarity">
    <text evidence="12 13">Belongs to the TonB-dependent receptor family.</text>
</comment>
<dbReference type="OrthoDB" id="9775095at2"/>
<dbReference type="AlphaFoldDB" id="A0A419S645"/>
<comment type="subcellular location">
    <subcellularLocation>
        <location evidence="1 12">Cell outer membrane</location>
        <topology evidence="1 12">Multi-pass membrane protein</topology>
    </subcellularLocation>
</comment>
<evidence type="ECO:0000256" key="14">
    <source>
        <dbReference type="SAM" id="SignalP"/>
    </source>
</evidence>
<comment type="caution">
    <text evidence="17">The sequence shown here is derived from an EMBL/GenBank/DDBJ whole genome shotgun (WGS) entry which is preliminary data.</text>
</comment>
<dbReference type="PANTHER" id="PTHR32552">
    <property type="entry name" value="FERRICHROME IRON RECEPTOR-RELATED"/>
    <property type="match status" value="1"/>
</dbReference>
<dbReference type="SUPFAM" id="SSF56935">
    <property type="entry name" value="Porins"/>
    <property type="match status" value="1"/>
</dbReference>
<dbReference type="Pfam" id="PF07715">
    <property type="entry name" value="Plug"/>
    <property type="match status" value="1"/>
</dbReference>
<evidence type="ECO:0000259" key="15">
    <source>
        <dbReference type="Pfam" id="PF00593"/>
    </source>
</evidence>
<keyword evidence="4" id="KW-0410">Iron transport</keyword>
<evidence type="ECO:0000256" key="9">
    <source>
        <dbReference type="ARBA" id="ARBA00023077"/>
    </source>
</evidence>
<evidence type="ECO:0000256" key="4">
    <source>
        <dbReference type="ARBA" id="ARBA00022496"/>
    </source>
</evidence>
<feature type="signal peptide" evidence="14">
    <location>
        <begin position="1"/>
        <end position="19"/>
    </location>
</feature>
<dbReference type="CDD" id="cd01347">
    <property type="entry name" value="ligand_gated_channel"/>
    <property type="match status" value="1"/>
</dbReference>
<keyword evidence="8" id="KW-0406">Ion transport</keyword>
<evidence type="ECO:0000256" key="11">
    <source>
        <dbReference type="ARBA" id="ARBA00023237"/>
    </source>
</evidence>
<dbReference type="Gene3D" id="2.60.40.1120">
    <property type="entry name" value="Carboxypeptidase-like, regulatory domain"/>
    <property type="match status" value="1"/>
</dbReference>